<proteinExistence type="predicted"/>
<reference evidence="1" key="1">
    <citation type="journal article" date="2014" name="Nat. Commun.">
        <title>Multiple recent horizontal transfers of a large genomic region in cheese making fungi.</title>
        <authorList>
            <person name="Cheeseman K."/>
            <person name="Ropars J."/>
            <person name="Renault P."/>
            <person name="Dupont J."/>
            <person name="Gouzy J."/>
            <person name="Branca A."/>
            <person name="Abraham A.L."/>
            <person name="Ceppi M."/>
            <person name="Conseiller E."/>
            <person name="Debuchy R."/>
            <person name="Malagnac F."/>
            <person name="Goarin A."/>
            <person name="Silar P."/>
            <person name="Lacoste S."/>
            <person name="Sallet E."/>
            <person name="Bensimon A."/>
            <person name="Giraud T."/>
            <person name="Brygoo Y."/>
        </authorList>
    </citation>
    <scope>NUCLEOTIDE SEQUENCE [LARGE SCALE GENOMIC DNA]</scope>
    <source>
        <strain evidence="1">FM164</strain>
    </source>
</reference>
<evidence type="ECO:0000313" key="2">
    <source>
        <dbReference type="Proteomes" id="UP000030686"/>
    </source>
</evidence>
<keyword evidence="2" id="KW-1185">Reference proteome</keyword>
<dbReference type="AlphaFoldDB" id="W6PSW5"/>
<organism evidence="1 2">
    <name type="scientific">Penicillium roqueforti (strain FM164)</name>
    <dbReference type="NCBI Taxonomy" id="1365484"/>
    <lineage>
        <taxon>Eukaryota</taxon>
        <taxon>Fungi</taxon>
        <taxon>Dikarya</taxon>
        <taxon>Ascomycota</taxon>
        <taxon>Pezizomycotina</taxon>
        <taxon>Eurotiomycetes</taxon>
        <taxon>Eurotiomycetidae</taxon>
        <taxon>Eurotiales</taxon>
        <taxon>Aspergillaceae</taxon>
        <taxon>Penicillium</taxon>
    </lineage>
</organism>
<dbReference type="Proteomes" id="UP000030686">
    <property type="component" value="Unassembled WGS sequence"/>
</dbReference>
<sequence>MLSTHSPDILNKDRMLKSHIIDTPSLEKLVFQANVAKLMKTFPGLVAAHE</sequence>
<accession>W6PSW5</accession>
<name>W6PSW5_PENRF</name>
<gene>
    <name evidence="1" type="ORF">PROQFM164_S01g000630</name>
</gene>
<evidence type="ECO:0000313" key="1">
    <source>
        <dbReference type="EMBL" id="CDM26821.1"/>
    </source>
</evidence>
<dbReference type="EMBL" id="HG792015">
    <property type="protein sequence ID" value="CDM26821.1"/>
    <property type="molecule type" value="Genomic_DNA"/>
</dbReference>
<protein>
    <submittedName>
        <fullName evidence="1">Genomic scaffold, ProqFM164S01</fullName>
    </submittedName>
</protein>